<dbReference type="Gene3D" id="1.20.58.320">
    <property type="entry name" value="TPR-like"/>
    <property type="match status" value="1"/>
</dbReference>
<comment type="caution">
    <text evidence="1">The sequence shown here is derived from an EMBL/GenBank/DDBJ whole genome shotgun (WGS) entry which is preliminary data.</text>
</comment>
<dbReference type="EMBL" id="JABWGV010000002">
    <property type="protein sequence ID" value="NVD44894.1"/>
    <property type="molecule type" value="Genomic_DNA"/>
</dbReference>
<keyword evidence="2" id="KW-1185">Reference proteome</keyword>
<dbReference type="AlphaFoldDB" id="A0A850GZ11"/>
<reference evidence="1 2" key="1">
    <citation type="submission" date="2020-06" db="EMBL/GenBank/DDBJ databases">
        <title>Altererythrobacter sp. HHU K3-1.</title>
        <authorList>
            <person name="Zhang D."/>
            <person name="Xue H."/>
        </authorList>
    </citation>
    <scope>NUCLEOTIDE SEQUENCE [LARGE SCALE GENOMIC DNA]</scope>
    <source>
        <strain evidence="1 2">HHU K3-1</strain>
    </source>
</reference>
<name>A0A850GZ11_9SPHN</name>
<evidence type="ECO:0000313" key="2">
    <source>
        <dbReference type="Proteomes" id="UP000561438"/>
    </source>
</evidence>
<proteinExistence type="predicted"/>
<dbReference type="Proteomes" id="UP000561438">
    <property type="component" value="Unassembled WGS sequence"/>
</dbReference>
<dbReference type="InterPro" id="IPR011990">
    <property type="entry name" value="TPR-like_helical_dom_sf"/>
</dbReference>
<sequence length="180" mass="21069">MNPYWPDELLFVFFKRLGPSDWWRQNTAVDDMLRRRYAGEWHALRHRPASDFLSSRERAFAAIVLFDQIPRNINRGTPLAFASDPLALELSKAFIARGWDRTLPDKQRQFAAMPLMHSEDLRDQRTSLRYFAKHLPQNLSFARGHYEAIARFGRFPHRNEVLGRSSTAREREAVANGLAW</sequence>
<accession>A0A850GZ11</accession>
<organism evidence="1 2">
    <name type="scientific">Qipengyuania atrilutea</name>
    <dbReference type="NCBI Taxonomy" id="2744473"/>
    <lineage>
        <taxon>Bacteria</taxon>
        <taxon>Pseudomonadati</taxon>
        <taxon>Pseudomonadota</taxon>
        <taxon>Alphaproteobacteria</taxon>
        <taxon>Sphingomonadales</taxon>
        <taxon>Erythrobacteraceae</taxon>
        <taxon>Qipengyuania</taxon>
    </lineage>
</organism>
<dbReference type="Gene3D" id="1.25.40.10">
    <property type="entry name" value="Tetratricopeptide repeat domain"/>
    <property type="match status" value="1"/>
</dbReference>
<gene>
    <name evidence="1" type="ORF">HUV48_07645</name>
</gene>
<dbReference type="Pfam" id="PF06041">
    <property type="entry name" value="DUF924"/>
    <property type="match status" value="1"/>
</dbReference>
<evidence type="ECO:0000313" key="1">
    <source>
        <dbReference type="EMBL" id="NVD44894.1"/>
    </source>
</evidence>
<dbReference type="SUPFAM" id="SSF48452">
    <property type="entry name" value="TPR-like"/>
    <property type="match status" value="1"/>
</dbReference>
<protein>
    <submittedName>
        <fullName evidence="1">DUF924 domain-containing protein</fullName>
    </submittedName>
</protein>
<dbReference type="InterPro" id="IPR010323">
    <property type="entry name" value="DUF924"/>
</dbReference>
<dbReference type="RefSeq" id="WP_176267183.1">
    <property type="nucleotide sequence ID" value="NZ_JABWGV010000002.1"/>
</dbReference>